<feature type="transmembrane region" description="Helical" evidence="1">
    <location>
        <begin position="60"/>
        <end position="82"/>
    </location>
</feature>
<evidence type="ECO:0008006" key="4">
    <source>
        <dbReference type="Google" id="ProtNLM"/>
    </source>
</evidence>
<keyword evidence="1" id="KW-0472">Membrane</keyword>
<dbReference type="Proteomes" id="UP000186455">
    <property type="component" value="Unassembled WGS sequence"/>
</dbReference>
<dbReference type="AlphaFoldDB" id="A0A1Q4VBS5"/>
<evidence type="ECO:0000256" key="1">
    <source>
        <dbReference type="SAM" id="Phobius"/>
    </source>
</evidence>
<accession>A0A1Q4VBS5</accession>
<name>A0A1Q4VBS5_9ACTN</name>
<comment type="caution">
    <text evidence="2">The sequence shown here is derived from an EMBL/GenBank/DDBJ whole genome shotgun (WGS) entry which is preliminary data.</text>
</comment>
<dbReference type="EMBL" id="LFBV01000002">
    <property type="protein sequence ID" value="OKH95277.1"/>
    <property type="molecule type" value="Genomic_DNA"/>
</dbReference>
<organism evidence="2 3">
    <name type="scientific">Streptomyces uncialis</name>
    <dbReference type="NCBI Taxonomy" id="1048205"/>
    <lineage>
        <taxon>Bacteria</taxon>
        <taxon>Bacillati</taxon>
        <taxon>Actinomycetota</taxon>
        <taxon>Actinomycetes</taxon>
        <taxon>Kitasatosporales</taxon>
        <taxon>Streptomycetaceae</taxon>
        <taxon>Streptomyces</taxon>
    </lineage>
</organism>
<protein>
    <recommendedName>
        <fullName evidence="4">DoxX family protein</fullName>
    </recommendedName>
</protein>
<keyword evidence="1" id="KW-1133">Transmembrane helix</keyword>
<sequence length="137" mass="14639">MGLVFLWFGVLKLFPAVSPAEEVAVRASAKLTFGLLPLDAILPLLAVLETAIGIGLVTGFLLRLTLTVFFAHMVGVFSALFVLHEEMWKTGTPIPTMLGQYIIKNVVLVAACLVVAADAWLRALPHPGNPPLPPAGR</sequence>
<keyword evidence="3" id="KW-1185">Reference proteome</keyword>
<keyword evidence="1" id="KW-0812">Transmembrane</keyword>
<proteinExistence type="predicted"/>
<evidence type="ECO:0000313" key="3">
    <source>
        <dbReference type="Proteomes" id="UP000186455"/>
    </source>
</evidence>
<gene>
    <name evidence="2" type="ORF">AB852_12000</name>
</gene>
<reference evidence="2 3" key="1">
    <citation type="submission" date="2015-06" db="EMBL/GenBank/DDBJ databases">
        <title>Cloning and characterization of the uncialamcin biosynthetic gene cluster.</title>
        <authorList>
            <person name="Yan X."/>
            <person name="Huang T."/>
            <person name="Ge H."/>
            <person name="Shen B."/>
        </authorList>
    </citation>
    <scope>NUCLEOTIDE SEQUENCE [LARGE SCALE GENOMIC DNA]</scope>
    <source>
        <strain evidence="2 3">DCA2648</strain>
    </source>
</reference>
<feature type="transmembrane region" description="Helical" evidence="1">
    <location>
        <begin position="102"/>
        <end position="121"/>
    </location>
</feature>
<evidence type="ECO:0000313" key="2">
    <source>
        <dbReference type="EMBL" id="OKH95277.1"/>
    </source>
</evidence>